<dbReference type="CDD" id="cd21173">
    <property type="entry name" value="NucC-like"/>
    <property type="match status" value="1"/>
</dbReference>
<dbReference type="Proteomes" id="UP000238634">
    <property type="component" value="Unassembled WGS sequence"/>
</dbReference>
<dbReference type="Pfam" id="PF20247">
    <property type="entry name" value="DUF6602"/>
    <property type="match status" value="1"/>
</dbReference>
<accession>A0A2T1DMZ3</accession>
<proteinExistence type="predicted"/>
<evidence type="ECO:0000259" key="1">
    <source>
        <dbReference type="Pfam" id="PF20247"/>
    </source>
</evidence>
<dbReference type="STRING" id="1920490.GCA_001895925_00562"/>
<evidence type="ECO:0000313" key="3">
    <source>
        <dbReference type="Proteomes" id="UP000238634"/>
    </source>
</evidence>
<dbReference type="InterPro" id="IPR046537">
    <property type="entry name" value="DUF6602"/>
</dbReference>
<dbReference type="OrthoDB" id="337432at2"/>
<comment type="caution">
    <text evidence="2">The sequence shown here is derived from an EMBL/GenBank/DDBJ whole genome shotgun (WGS) entry which is preliminary data.</text>
</comment>
<evidence type="ECO:0000313" key="2">
    <source>
        <dbReference type="EMBL" id="PSB21863.1"/>
    </source>
</evidence>
<organism evidence="2 3">
    <name type="scientific">Phormidesmis priestleyi ULC007</name>
    <dbReference type="NCBI Taxonomy" id="1920490"/>
    <lineage>
        <taxon>Bacteria</taxon>
        <taxon>Bacillati</taxon>
        <taxon>Cyanobacteriota</taxon>
        <taxon>Cyanophyceae</taxon>
        <taxon>Leptolyngbyales</taxon>
        <taxon>Leptolyngbyaceae</taxon>
        <taxon>Phormidesmis</taxon>
    </lineage>
</organism>
<dbReference type="AlphaFoldDB" id="A0A2T1DMZ3"/>
<dbReference type="RefSeq" id="WP_083582581.1">
    <property type="nucleotide sequence ID" value="NZ_MPPI01000001.1"/>
</dbReference>
<dbReference type="EMBL" id="PVWG01000001">
    <property type="protein sequence ID" value="PSB21863.1"/>
    <property type="molecule type" value="Genomic_DNA"/>
</dbReference>
<sequence>MEEIKSHDLFDFMSQISQEMSSEYARIQKRATEDSGTAGDQGEENWAELLRDWLPPTYQIVTKGRIINQDGNTSPQVDVIVLKSSYPKKLLNKKVYLAAGVAAAFECKVTLKAAHIAEALESCVAIKSFFTPRKGSPFKELNAPILYGLLAHSHYWKGDRSTPVENIENKLVEEDRRLVDHPRKTIDLICVADLGSWHSSKKTFLTPNQYLNLRTPPNHSGRSLETTTAYIGHTNNFENQMEHFKPIGAFIFYLFHKLAWENQEYRSLADYYDLTDIAGSGSGPVRYWNSNIYSDEIKVKLERYITGVERSIVSNGEPWDEWQIMF</sequence>
<name>A0A2T1DMZ3_9CYAN</name>
<gene>
    <name evidence="2" type="ORF">C7B65_00080</name>
</gene>
<reference evidence="2 3" key="2">
    <citation type="submission" date="2018-03" db="EMBL/GenBank/DDBJ databases">
        <title>The ancient ancestry and fast evolution of plastids.</title>
        <authorList>
            <person name="Moore K.R."/>
            <person name="Magnabosco C."/>
            <person name="Momper L."/>
            <person name="Gold D.A."/>
            <person name="Bosak T."/>
            <person name="Fournier G.P."/>
        </authorList>
    </citation>
    <scope>NUCLEOTIDE SEQUENCE [LARGE SCALE GENOMIC DNA]</scope>
    <source>
        <strain evidence="2 3">ULC007</strain>
    </source>
</reference>
<reference evidence="2 3" key="1">
    <citation type="submission" date="2018-02" db="EMBL/GenBank/DDBJ databases">
        <authorList>
            <person name="Cohen D.B."/>
            <person name="Kent A.D."/>
        </authorList>
    </citation>
    <scope>NUCLEOTIDE SEQUENCE [LARGE SCALE GENOMIC DNA]</scope>
    <source>
        <strain evidence="2 3">ULC007</strain>
    </source>
</reference>
<keyword evidence="3" id="KW-1185">Reference proteome</keyword>
<protein>
    <recommendedName>
        <fullName evidence="1">DUF6602 domain-containing protein</fullName>
    </recommendedName>
</protein>
<feature type="domain" description="DUF6602" evidence="1">
    <location>
        <begin position="29"/>
        <end position="128"/>
    </location>
</feature>